<name>A0A8H5H2Z4_9AGAR</name>
<comment type="caution">
    <text evidence="2">The sequence shown here is derived from an EMBL/GenBank/DDBJ whole genome shotgun (WGS) entry which is preliminary data.</text>
</comment>
<gene>
    <name evidence="2" type="ORF">D9757_011206</name>
</gene>
<dbReference type="AlphaFoldDB" id="A0A8H5H2Z4"/>
<keyword evidence="3" id="KW-1185">Reference proteome</keyword>
<proteinExistence type="predicted"/>
<sequence length="70" mass="7380">MSSDSTDTNKTDEPSWKSGGSDLFIKLPPDSDSSWKPASQQANSKSFWARQQKSKAEAGGSGGANTGSKK</sequence>
<evidence type="ECO:0000313" key="3">
    <source>
        <dbReference type="Proteomes" id="UP000518752"/>
    </source>
</evidence>
<feature type="compositionally biased region" description="Gly residues" evidence="1">
    <location>
        <begin position="59"/>
        <end position="70"/>
    </location>
</feature>
<feature type="region of interest" description="Disordered" evidence="1">
    <location>
        <begin position="1"/>
        <end position="70"/>
    </location>
</feature>
<evidence type="ECO:0000256" key="1">
    <source>
        <dbReference type="SAM" id="MobiDB-lite"/>
    </source>
</evidence>
<reference evidence="2 3" key="1">
    <citation type="journal article" date="2020" name="ISME J.">
        <title>Uncovering the hidden diversity of litter-decomposition mechanisms in mushroom-forming fungi.</title>
        <authorList>
            <person name="Floudas D."/>
            <person name="Bentzer J."/>
            <person name="Ahren D."/>
            <person name="Johansson T."/>
            <person name="Persson P."/>
            <person name="Tunlid A."/>
        </authorList>
    </citation>
    <scope>NUCLEOTIDE SEQUENCE [LARGE SCALE GENOMIC DNA]</scope>
    <source>
        <strain evidence="2 3">CBS 406.79</strain>
    </source>
</reference>
<evidence type="ECO:0000313" key="2">
    <source>
        <dbReference type="EMBL" id="KAF5375793.1"/>
    </source>
</evidence>
<dbReference type="EMBL" id="JAACJN010000094">
    <property type="protein sequence ID" value="KAF5375793.1"/>
    <property type="molecule type" value="Genomic_DNA"/>
</dbReference>
<accession>A0A8H5H2Z4</accession>
<protein>
    <submittedName>
        <fullName evidence="2">Uncharacterized protein</fullName>
    </submittedName>
</protein>
<organism evidence="2 3">
    <name type="scientific">Collybiopsis confluens</name>
    <dbReference type="NCBI Taxonomy" id="2823264"/>
    <lineage>
        <taxon>Eukaryota</taxon>
        <taxon>Fungi</taxon>
        <taxon>Dikarya</taxon>
        <taxon>Basidiomycota</taxon>
        <taxon>Agaricomycotina</taxon>
        <taxon>Agaricomycetes</taxon>
        <taxon>Agaricomycetidae</taxon>
        <taxon>Agaricales</taxon>
        <taxon>Marasmiineae</taxon>
        <taxon>Omphalotaceae</taxon>
        <taxon>Collybiopsis</taxon>
    </lineage>
</organism>
<dbReference type="Proteomes" id="UP000518752">
    <property type="component" value="Unassembled WGS sequence"/>
</dbReference>
<feature type="compositionally biased region" description="Polar residues" evidence="1">
    <location>
        <begin position="31"/>
        <end position="51"/>
    </location>
</feature>